<dbReference type="InterPro" id="IPR029045">
    <property type="entry name" value="ClpP/crotonase-like_dom_sf"/>
</dbReference>
<dbReference type="EC" id="3.4.21.-" evidence="6"/>
<reference evidence="6 7" key="1">
    <citation type="journal article" date="2016" name="Genome Announc.">
        <title>First Complete Genome Sequence of a Subdivision 6 Acidobacterium Strain.</title>
        <authorList>
            <person name="Huang S."/>
            <person name="Vieira S."/>
            <person name="Bunk B."/>
            <person name="Riedel T."/>
            <person name="Sproer C."/>
            <person name="Overmann J."/>
        </authorList>
    </citation>
    <scope>NUCLEOTIDE SEQUENCE [LARGE SCALE GENOMIC DNA]</scope>
    <source>
        <strain evidence="7">DSM 100886 HEG_-6_39</strain>
    </source>
</reference>
<evidence type="ECO:0000256" key="2">
    <source>
        <dbReference type="ARBA" id="ARBA00022670"/>
    </source>
</evidence>
<evidence type="ECO:0000313" key="7">
    <source>
        <dbReference type="Proteomes" id="UP000076079"/>
    </source>
</evidence>
<dbReference type="AlphaFoldDB" id="A0A143PMH7"/>
<dbReference type="PANTHER" id="PTHR32060">
    <property type="entry name" value="TAIL-SPECIFIC PROTEASE"/>
    <property type="match status" value="1"/>
</dbReference>
<dbReference type="InterPro" id="IPR005151">
    <property type="entry name" value="Tail-specific_protease"/>
</dbReference>
<organism evidence="6 7">
    <name type="scientific">Luteitalea pratensis</name>
    <dbReference type="NCBI Taxonomy" id="1855912"/>
    <lineage>
        <taxon>Bacteria</taxon>
        <taxon>Pseudomonadati</taxon>
        <taxon>Acidobacteriota</taxon>
        <taxon>Vicinamibacteria</taxon>
        <taxon>Vicinamibacterales</taxon>
        <taxon>Vicinamibacteraceae</taxon>
        <taxon>Luteitalea</taxon>
    </lineage>
</organism>
<dbReference type="GO" id="GO:0004175">
    <property type="term" value="F:endopeptidase activity"/>
    <property type="evidence" value="ECO:0007669"/>
    <property type="project" value="TreeGrafter"/>
</dbReference>
<dbReference type="InterPro" id="IPR041489">
    <property type="entry name" value="PDZ_6"/>
</dbReference>
<feature type="domain" description="PDZ" evidence="5">
    <location>
        <begin position="85"/>
        <end position="153"/>
    </location>
</feature>
<dbReference type="Gene3D" id="3.30.750.44">
    <property type="match status" value="1"/>
</dbReference>
<dbReference type="Pfam" id="PF03572">
    <property type="entry name" value="Peptidase_S41"/>
    <property type="match status" value="1"/>
</dbReference>
<protein>
    <submittedName>
        <fullName evidence="6">Putative CtpA-like serine protease</fullName>
        <ecNumber evidence="6">3.4.21.-</ecNumber>
    </submittedName>
</protein>
<dbReference type="InterPro" id="IPR001478">
    <property type="entry name" value="PDZ"/>
</dbReference>
<name>A0A143PMH7_LUTPR</name>
<keyword evidence="2 6" id="KW-0645">Protease</keyword>
<accession>A0A143PMH7</accession>
<sequence length="392" mass="40963">MTTRTRFLVLALTTPLVVFTLVGGLLGQQRTAPGAYPHLRVFDDVVSLIFGSYVEEPNPGTVLDGAMLGLAEGLDPDSSYLDAAQVALLEGVRTAETGSTGLSLTRQYYLRVVASRDGSPAAQAGLHTGDYIRAIDGKSTRHMSLHEGERLLRGPAGSKVTLTVLRGSQTDTHEVPLSRVAALPADVTQRIAAPGVGLVRITAFSDQTPTQLKRAVGELTSKGATQVLIDLRHTAEGDPALGAETARLFVKAGTLGIREARGQGQQKTEARAGDGSLTLPITVLTTNGTSQAAEVFTAALLDNDRAKSVGERTLGRAGSQKLVKLPDGSGLWLTYARWLTPKGTAIHGTGLVPTVPVAEPDREFGAPATAEDPILDKALESVAAKAPAKAAA</sequence>
<evidence type="ECO:0000256" key="4">
    <source>
        <dbReference type="ARBA" id="ARBA00022825"/>
    </source>
</evidence>
<dbReference type="Proteomes" id="UP000076079">
    <property type="component" value="Chromosome"/>
</dbReference>
<comment type="similarity">
    <text evidence="1">Belongs to the peptidase S41A family.</text>
</comment>
<keyword evidence="3 6" id="KW-0378">Hydrolase</keyword>
<dbReference type="EMBL" id="CP015136">
    <property type="protein sequence ID" value="AMY09636.1"/>
    <property type="molecule type" value="Genomic_DNA"/>
</dbReference>
<reference evidence="7" key="2">
    <citation type="submission" date="2016-04" db="EMBL/GenBank/DDBJ databases">
        <title>First Complete Genome Sequence of a Subdivision 6 Acidobacterium.</title>
        <authorList>
            <person name="Huang S."/>
            <person name="Vieira S."/>
            <person name="Bunk B."/>
            <person name="Riedel T."/>
            <person name="Sproeer C."/>
            <person name="Overmann J."/>
        </authorList>
    </citation>
    <scope>NUCLEOTIDE SEQUENCE [LARGE SCALE GENOMIC DNA]</scope>
    <source>
        <strain evidence="7">DSM 100886 HEG_-6_39</strain>
    </source>
</reference>
<dbReference type="RefSeq" id="WP_110171372.1">
    <property type="nucleotide sequence ID" value="NZ_CP015136.1"/>
</dbReference>
<dbReference type="SUPFAM" id="SSF50156">
    <property type="entry name" value="PDZ domain-like"/>
    <property type="match status" value="1"/>
</dbReference>
<dbReference type="OrthoDB" id="127841at2"/>
<dbReference type="STRING" id="1855912.LuPra_02858"/>
<dbReference type="SMART" id="SM00245">
    <property type="entry name" value="TSPc"/>
    <property type="match status" value="1"/>
</dbReference>
<dbReference type="PROSITE" id="PS50106">
    <property type="entry name" value="PDZ"/>
    <property type="match status" value="1"/>
</dbReference>
<keyword evidence="4" id="KW-0720">Serine protease</keyword>
<dbReference type="SUPFAM" id="SSF52096">
    <property type="entry name" value="ClpP/crotonase"/>
    <property type="match status" value="1"/>
</dbReference>
<dbReference type="Gene3D" id="2.30.42.10">
    <property type="match status" value="1"/>
</dbReference>
<evidence type="ECO:0000256" key="1">
    <source>
        <dbReference type="ARBA" id="ARBA00009179"/>
    </source>
</evidence>
<gene>
    <name evidence="6" type="ORF">LuPra_02858</name>
</gene>
<dbReference type="InterPro" id="IPR004447">
    <property type="entry name" value="Peptidase_S41A"/>
</dbReference>
<evidence type="ECO:0000313" key="6">
    <source>
        <dbReference type="EMBL" id="AMY09636.1"/>
    </source>
</evidence>
<dbReference type="KEGG" id="abac:LuPra_02858"/>
<dbReference type="InterPro" id="IPR036034">
    <property type="entry name" value="PDZ_sf"/>
</dbReference>
<dbReference type="PANTHER" id="PTHR32060:SF30">
    <property type="entry name" value="CARBOXY-TERMINAL PROCESSING PROTEASE CTPA"/>
    <property type="match status" value="1"/>
</dbReference>
<dbReference type="SMART" id="SM00228">
    <property type="entry name" value="PDZ"/>
    <property type="match status" value="1"/>
</dbReference>
<dbReference type="Gene3D" id="3.90.226.10">
    <property type="entry name" value="2-enoyl-CoA Hydratase, Chain A, domain 1"/>
    <property type="match status" value="1"/>
</dbReference>
<dbReference type="GO" id="GO:0008236">
    <property type="term" value="F:serine-type peptidase activity"/>
    <property type="evidence" value="ECO:0007669"/>
    <property type="project" value="UniProtKB-KW"/>
</dbReference>
<dbReference type="Pfam" id="PF17820">
    <property type="entry name" value="PDZ_6"/>
    <property type="match status" value="1"/>
</dbReference>
<evidence type="ECO:0000256" key="3">
    <source>
        <dbReference type="ARBA" id="ARBA00022801"/>
    </source>
</evidence>
<dbReference type="GO" id="GO:0006508">
    <property type="term" value="P:proteolysis"/>
    <property type="evidence" value="ECO:0007669"/>
    <property type="project" value="UniProtKB-KW"/>
</dbReference>
<dbReference type="GO" id="GO:0030288">
    <property type="term" value="C:outer membrane-bounded periplasmic space"/>
    <property type="evidence" value="ECO:0007669"/>
    <property type="project" value="TreeGrafter"/>
</dbReference>
<dbReference type="CDD" id="cd07560">
    <property type="entry name" value="Peptidase_S41_CPP"/>
    <property type="match status" value="1"/>
</dbReference>
<evidence type="ECO:0000259" key="5">
    <source>
        <dbReference type="PROSITE" id="PS50106"/>
    </source>
</evidence>
<keyword evidence="7" id="KW-1185">Reference proteome</keyword>
<proteinExistence type="inferred from homology"/>
<dbReference type="CDD" id="cd06782">
    <property type="entry name" value="cpPDZ_CPP-like"/>
    <property type="match status" value="1"/>
</dbReference>
<dbReference type="GO" id="GO:0007165">
    <property type="term" value="P:signal transduction"/>
    <property type="evidence" value="ECO:0007669"/>
    <property type="project" value="TreeGrafter"/>
</dbReference>